<dbReference type="SUPFAM" id="SSF54211">
    <property type="entry name" value="Ribosomal protein S5 domain 2-like"/>
    <property type="match status" value="1"/>
</dbReference>
<dbReference type="STRING" id="321146.A0A139HKB4"/>
<dbReference type="GO" id="GO:0005737">
    <property type="term" value="C:cytoplasm"/>
    <property type="evidence" value="ECO:0007669"/>
    <property type="project" value="UniProtKB-SubCell"/>
</dbReference>
<reference evidence="11 12" key="1">
    <citation type="submission" date="2015-07" db="EMBL/GenBank/DDBJ databases">
        <title>Comparative genomics of the Sigatoka disease complex on banana suggests a link between parallel evolutionary changes in Pseudocercospora fijiensis and Pseudocercospora eumusae and increased virulence on the banana host.</title>
        <authorList>
            <person name="Chang T.-C."/>
            <person name="Salvucci A."/>
            <person name="Crous P.W."/>
            <person name="Stergiopoulos I."/>
        </authorList>
    </citation>
    <scope>NUCLEOTIDE SEQUENCE [LARGE SCALE GENOMIC DNA]</scope>
    <source>
        <strain evidence="11 12">CBS 114824</strain>
    </source>
</reference>
<keyword evidence="4 7" id="KW-0547">Nucleotide-binding</keyword>
<dbReference type="Gene3D" id="3.30.230.80">
    <property type="match status" value="1"/>
</dbReference>
<dbReference type="InterPro" id="IPR020575">
    <property type="entry name" value="Hsp90_N"/>
</dbReference>
<dbReference type="PANTHER" id="PTHR11528">
    <property type="entry name" value="HEAT SHOCK PROTEIN 90 FAMILY MEMBER"/>
    <property type="match status" value="1"/>
</dbReference>
<dbReference type="AlphaFoldDB" id="A0A139HKB4"/>
<dbReference type="HAMAP" id="MF_00505">
    <property type="entry name" value="HSP90"/>
    <property type="match status" value="1"/>
</dbReference>
<feature type="domain" description="Histidine kinase/HSP90-like ATPase" evidence="10">
    <location>
        <begin position="66"/>
        <end position="221"/>
    </location>
</feature>
<dbReference type="Gene3D" id="1.20.120.790">
    <property type="entry name" value="Heat shock protein 90, C-terminal domain"/>
    <property type="match status" value="1"/>
</dbReference>
<sequence>MRVVPLFLAVGGRAWQSRRALEASGKTEAQRGKELVHSHLMSAETFEFQAEISQLLSLIINTVYSNKEIFLREIISNSSDALDKIRYEALSDPSKLDSGKDLRIDLIPNKEAKTLTIRDTGIGMTKADLVNNLGTIARSGTKQFMEALSAGADVSMIGQFGVGFYSAYLVADRVTVVSKHNDDEQYIWESSAGGTFSISQDTDGEPLGRGTKIILHLKDEQTDYLNESKIKEVVKKHSEFISYPIYLHVLKETEKEVPDDEAEETKEEDADNKPKVEEVDDEEEEKKEKKTKKVKESKIEEEELNKTKPIWTRNPQDISQEEYGAFYKSLSNDWEDHLAVKHFSVEGQLEFRAILFVPKRAPFDLFETKKTKNNIKLYVRRVFITDDATDLVPEWLSFVKGVVDSEDLPLNLSRETLQQNKIMKVIKKNIVKKTLELFQEIAEDKEQFDKFYSAFSKNIKLGIHEDTQNRQALAKLLRYNSTKSTEETTSLADYVTRMPEHQKQMYYITGESIKAVEKSPFLDALKAKNFEVLFLVDPIDEYAFTQLKEYDGKKLVDITKDFELEETEEEKKQRETEEKEYEALAKSLKNVLGDKVEKVVVSHKLVGSPCAIRTGQFGWSANMERIMKAQALRDTSMSSYMSSKKTFEISPKSPIIKELKKKVETDGESDRTVKSITTLLYETSLLVSGFTIDEPADYAERIHKLVSLGLNVDEDAETAEEAAAPDAAPAEGATESAMEEVD</sequence>
<dbReference type="FunFam" id="1.20.120.790:FF:000001">
    <property type="entry name" value="Heat shock protein 90 alpha"/>
    <property type="match status" value="1"/>
</dbReference>
<feature type="binding site" evidence="7">
    <location>
        <begin position="139"/>
        <end position="140"/>
    </location>
    <ligand>
        <name>ATP</name>
        <dbReference type="ChEBI" id="CHEBI:30616"/>
    </ligand>
</feature>
<evidence type="ECO:0000313" key="12">
    <source>
        <dbReference type="Proteomes" id="UP000070133"/>
    </source>
</evidence>
<proteinExistence type="inferred from homology"/>
<dbReference type="EMBL" id="LFZN01000037">
    <property type="protein sequence ID" value="KXT02822.1"/>
    <property type="molecule type" value="Genomic_DNA"/>
</dbReference>
<dbReference type="InterPro" id="IPR037196">
    <property type="entry name" value="HSP90_C"/>
</dbReference>
<dbReference type="FunFam" id="3.30.565.10:FF:000001">
    <property type="entry name" value="Heat shock protein HSP 90-alpha"/>
    <property type="match status" value="1"/>
</dbReference>
<feature type="binding site" evidence="7">
    <location>
        <position position="124"/>
    </location>
    <ligand>
        <name>ATP</name>
        <dbReference type="ChEBI" id="CHEBI:30616"/>
    </ligand>
</feature>
<evidence type="ECO:0000256" key="5">
    <source>
        <dbReference type="ARBA" id="ARBA00022840"/>
    </source>
</evidence>
<dbReference type="GO" id="GO:0016887">
    <property type="term" value="F:ATP hydrolysis activity"/>
    <property type="evidence" value="ECO:0007669"/>
    <property type="project" value="InterPro"/>
</dbReference>
<evidence type="ECO:0000256" key="4">
    <source>
        <dbReference type="ARBA" id="ARBA00022741"/>
    </source>
</evidence>
<evidence type="ECO:0000256" key="8">
    <source>
        <dbReference type="SAM" id="Coils"/>
    </source>
</evidence>
<dbReference type="Proteomes" id="UP000070133">
    <property type="component" value="Unassembled WGS sequence"/>
</dbReference>
<feature type="binding site" evidence="7">
    <location>
        <begin position="159"/>
        <end position="164"/>
    </location>
    <ligand>
        <name>ATP</name>
        <dbReference type="ChEBI" id="CHEBI:30616"/>
    </ligand>
</feature>
<keyword evidence="3" id="KW-0963">Cytoplasm</keyword>
<feature type="region of interest" description="Disordered" evidence="9">
    <location>
        <begin position="254"/>
        <end position="299"/>
    </location>
</feature>
<dbReference type="FunFam" id="3.30.230.80:FF:000001">
    <property type="entry name" value="Heat shock protein 90 alpha"/>
    <property type="match status" value="1"/>
</dbReference>
<organism evidence="11 12">
    <name type="scientific">Pseudocercospora eumusae</name>
    <dbReference type="NCBI Taxonomy" id="321146"/>
    <lineage>
        <taxon>Eukaryota</taxon>
        <taxon>Fungi</taxon>
        <taxon>Dikarya</taxon>
        <taxon>Ascomycota</taxon>
        <taxon>Pezizomycotina</taxon>
        <taxon>Dothideomycetes</taxon>
        <taxon>Dothideomycetidae</taxon>
        <taxon>Mycosphaerellales</taxon>
        <taxon>Mycosphaerellaceae</taxon>
        <taxon>Pseudocercospora</taxon>
    </lineage>
</organism>
<dbReference type="Gene3D" id="3.40.50.11260">
    <property type="match status" value="1"/>
</dbReference>
<gene>
    <name evidence="11" type="ORF">AC578_5360</name>
</gene>
<dbReference type="GO" id="GO:0140662">
    <property type="term" value="F:ATP-dependent protein folding chaperone"/>
    <property type="evidence" value="ECO:0007669"/>
    <property type="project" value="InterPro"/>
</dbReference>
<evidence type="ECO:0000313" key="11">
    <source>
        <dbReference type="EMBL" id="KXT02822.1"/>
    </source>
</evidence>
<dbReference type="PROSITE" id="PS00298">
    <property type="entry name" value="HSP90"/>
    <property type="match status" value="1"/>
</dbReference>
<dbReference type="InterPro" id="IPR019805">
    <property type="entry name" value="Heat_shock_protein_90_CS"/>
</dbReference>
<feature type="binding site" evidence="7">
    <location>
        <position position="414"/>
    </location>
    <ligand>
        <name>ATP</name>
        <dbReference type="ChEBI" id="CHEBI:30616"/>
    </ligand>
</feature>
<feature type="binding site" evidence="7">
    <location>
        <position position="132"/>
    </location>
    <ligand>
        <name>ATP</name>
        <dbReference type="ChEBI" id="CHEBI:30616"/>
    </ligand>
</feature>
<keyword evidence="12" id="KW-1185">Reference proteome</keyword>
<dbReference type="NCBIfam" id="NF003555">
    <property type="entry name" value="PRK05218.1"/>
    <property type="match status" value="1"/>
</dbReference>
<dbReference type="InterPro" id="IPR020568">
    <property type="entry name" value="Ribosomal_Su5_D2-typ_SF"/>
</dbReference>
<protein>
    <recommendedName>
        <fullName evidence="10">Histidine kinase/HSP90-like ATPase domain-containing protein</fullName>
    </recommendedName>
</protein>
<dbReference type="GO" id="GO:0005524">
    <property type="term" value="F:ATP binding"/>
    <property type="evidence" value="ECO:0007669"/>
    <property type="project" value="UniProtKB-KW"/>
</dbReference>
<dbReference type="FunFam" id="3.40.50.11260:FF:000001">
    <property type="entry name" value="Heat shock protein 90 alpha"/>
    <property type="match status" value="1"/>
</dbReference>
<feature type="coiled-coil region" evidence="8">
    <location>
        <begin position="560"/>
        <end position="587"/>
    </location>
</feature>
<evidence type="ECO:0000256" key="3">
    <source>
        <dbReference type="ARBA" id="ARBA00022490"/>
    </source>
</evidence>
<comment type="similarity">
    <text evidence="2">Belongs to the heat shock protein 90 family.</text>
</comment>
<feature type="compositionally biased region" description="Low complexity" evidence="9">
    <location>
        <begin position="721"/>
        <end position="735"/>
    </location>
</feature>
<dbReference type="Pfam" id="PF13589">
    <property type="entry name" value="HATPase_c_3"/>
    <property type="match status" value="1"/>
</dbReference>
<comment type="subcellular location">
    <subcellularLocation>
        <location evidence="1">Cytoplasm</location>
    </subcellularLocation>
</comment>
<feature type="binding site" evidence="7">
    <location>
        <position position="77"/>
    </location>
    <ligand>
        <name>ATP</name>
        <dbReference type="ChEBI" id="CHEBI:30616"/>
    </ligand>
</feature>
<dbReference type="OrthoDB" id="28737at2759"/>
<accession>A0A139HKB4</accession>
<feature type="binding site" evidence="7">
    <location>
        <position position="211"/>
    </location>
    <ligand>
        <name>ATP</name>
        <dbReference type="ChEBI" id="CHEBI:30616"/>
    </ligand>
</feature>
<dbReference type="InterPro" id="IPR003594">
    <property type="entry name" value="HATPase_dom"/>
</dbReference>
<dbReference type="SUPFAM" id="SSF55874">
    <property type="entry name" value="ATPase domain of HSP90 chaperone/DNA topoisomerase II/histidine kinase"/>
    <property type="match status" value="1"/>
</dbReference>
<feature type="region of interest" description="Disordered" evidence="9">
    <location>
        <begin position="716"/>
        <end position="742"/>
    </location>
</feature>
<keyword evidence="5 7" id="KW-0067">ATP-binding</keyword>
<evidence type="ECO:0000259" key="10">
    <source>
        <dbReference type="SMART" id="SM00387"/>
    </source>
</evidence>
<dbReference type="SUPFAM" id="SSF110942">
    <property type="entry name" value="HSP90 C-terminal domain"/>
    <property type="match status" value="1"/>
</dbReference>
<dbReference type="Gene3D" id="3.30.565.10">
    <property type="entry name" value="Histidine kinase-like ATPase, C-terminal domain"/>
    <property type="match status" value="1"/>
</dbReference>
<evidence type="ECO:0000256" key="2">
    <source>
        <dbReference type="ARBA" id="ARBA00008239"/>
    </source>
</evidence>
<feature type="binding site" evidence="7">
    <location>
        <position position="119"/>
    </location>
    <ligand>
        <name>ATP</name>
        <dbReference type="ChEBI" id="CHEBI:30616"/>
    </ligand>
</feature>
<keyword evidence="8" id="KW-0175">Coiled coil</keyword>
<dbReference type="PRINTS" id="PR00775">
    <property type="entry name" value="HEATSHOCK90"/>
</dbReference>
<dbReference type="Pfam" id="PF00183">
    <property type="entry name" value="HSP90"/>
    <property type="match status" value="1"/>
</dbReference>
<dbReference type="InterPro" id="IPR036890">
    <property type="entry name" value="HATPase_C_sf"/>
</dbReference>
<evidence type="ECO:0000256" key="7">
    <source>
        <dbReference type="PIRSR" id="PIRSR002583-1"/>
    </source>
</evidence>
<evidence type="ECO:0000256" key="6">
    <source>
        <dbReference type="ARBA" id="ARBA00023186"/>
    </source>
</evidence>
<dbReference type="GO" id="GO:0051082">
    <property type="term" value="F:unfolded protein binding"/>
    <property type="evidence" value="ECO:0007669"/>
    <property type="project" value="InterPro"/>
</dbReference>
<feature type="binding site" evidence="7">
    <location>
        <position position="73"/>
    </location>
    <ligand>
        <name>ATP</name>
        <dbReference type="ChEBI" id="CHEBI:30616"/>
    </ligand>
</feature>
<dbReference type="PIRSF" id="PIRSF002583">
    <property type="entry name" value="Hsp90"/>
    <property type="match status" value="1"/>
</dbReference>
<dbReference type="CDD" id="cd16927">
    <property type="entry name" value="HATPase_Hsp90-like"/>
    <property type="match status" value="1"/>
</dbReference>
<evidence type="ECO:0000256" key="1">
    <source>
        <dbReference type="ARBA" id="ARBA00004496"/>
    </source>
</evidence>
<dbReference type="InterPro" id="IPR001404">
    <property type="entry name" value="Hsp90_fam"/>
</dbReference>
<feature type="compositionally biased region" description="Acidic residues" evidence="9">
    <location>
        <begin position="257"/>
        <end position="270"/>
    </location>
</feature>
<name>A0A139HKB4_9PEZI</name>
<keyword evidence="6" id="KW-0143">Chaperone</keyword>
<comment type="caution">
    <text evidence="11">The sequence shown here is derived from an EMBL/GenBank/DDBJ whole genome shotgun (WGS) entry which is preliminary data.</text>
</comment>
<dbReference type="SMART" id="SM00387">
    <property type="entry name" value="HATPase_c"/>
    <property type="match status" value="1"/>
</dbReference>
<evidence type="ECO:0000256" key="9">
    <source>
        <dbReference type="SAM" id="MobiDB-lite"/>
    </source>
</evidence>